<accession>X1CKU2</accession>
<reference evidence="1" key="1">
    <citation type="journal article" date="2014" name="Front. Microbiol.">
        <title>High frequency of phylogenetically diverse reductive dehalogenase-homologous genes in deep subseafloor sedimentary metagenomes.</title>
        <authorList>
            <person name="Kawai M."/>
            <person name="Futagami T."/>
            <person name="Toyoda A."/>
            <person name="Takaki Y."/>
            <person name="Nishi S."/>
            <person name="Hori S."/>
            <person name="Arai W."/>
            <person name="Tsubouchi T."/>
            <person name="Morono Y."/>
            <person name="Uchiyama I."/>
            <person name="Ito T."/>
            <person name="Fujiyama A."/>
            <person name="Inagaki F."/>
            <person name="Takami H."/>
        </authorList>
    </citation>
    <scope>NUCLEOTIDE SEQUENCE</scope>
    <source>
        <strain evidence="1">Expedition CK06-06</strain>
    </source>
</reference>
<comment type="caution">
    <text evidence="1">The sequence shown here is derived from an EMBL/GenBank/DDBJ whole genome shotgun (WGS) entry which is preliminary data.</text>
</comment>
<proteinExistence type="predicted"/>
<protein>
    <submittedName>
        <fullName evidence="1">Uncharacterized protein</fullName>
    </submittedName>
</protein>
<evidence type="ECO:0000313" key="1">
    <source>
        <dbReference type="EMBL" id="GAH08986.1"/>
    </source>
</evidence>
<gene>
    <name evidence="1" type="ORF">S01H4_55802</name>
</gene>
<organism evidence="1">
    <name type="scientific">marine sediment metagenome</name>
    <dbReference type="NCBI Taxonomy" id="412755"/>
    <lineage>
        <taxon>unclassified sequences</taxon>
        <taxon>metagenomes</taxon>
        <taxon>ecological metagenomes</taxon>
    </lineage>
</organism>
<name>X1CKU2_9ZZZZ</name>
<dbReference type="EMBL" id="BART01032253">
    <property type="protein sequence ID" value="GAH08986.1"/>
    <property type="molecule type" value="Genomic_DNA"/>
</dbReference>
<dbReference type="AlphaFoldDB" id="X1CKU2"/>
<sequence length="78" mass="9120">MCNHEEREESPDRETLDVLIEFSKCSNCGEPDSDLVRMKDPINFGDEEFIEDVYLPWLIDYRATRLYFGGDLNGSRNL</sequence>